<dbReference type="Gene3D" id="3.40.50.10810">
    <property type="entry name" value="Tandem AAA-ATPase domain"/>
    <property type="match status" value="1"/>
</dbReference>
<sequence>MSQKLRNKGDVYAQRNLTSIPAPLDPDSDPEFNGGAFIPPPKAKKGRKSKTADAVSSRKNGRVQRRSDILDGIEHYGVAKSKAPRVRDAEAQNPLSEYFGELDLHSASEDEGEDYDPDPMDEDEEEEADPDEDTHDSPVVTRTMAGFERPAQSAIVQKVADANDDDSATESESDIELPPPLPLKRKSPDSSQPVPPVKRQRTASNDDDSATESETDEDMGVTSPVKTSTQPPPNSRPAAADSETESESESEMFSNPTLEPRPNFPLSKEQSHLPSLVLDQGKHIAVPASINTYLREYQRDGIRFFWNQYKEGRGGLLGDDMGLVKLSK</sequence>
<dbReference type="Proteomes" id="UP000053263">
    <property type="component" value="Unassembled WGS sequence"/>
</dbReference>
<feature type="compositionally biased region" description="Acidic residues" evidence="1">
    <location>
        <begin position="162"/>
        <end position="175"/>
    </location>
</feature>
<evidence type="ECO:0000313" key="3">
    <source>
        <dbReference type="Proteomes" id="UP000053263"/>
    </source>
</evidence>
<dbReference type="InterPro" id="IPR038718">
    <property type="entry name" value="SNF2-like_sf"/>
</dbReference>
<gene>
    <name evidence="2" type="ORF">PLICRDRAFT_368459</name>
</gene>
<evidence type="ECO:0000256" key="1">
    <source>
        <dbReference type="SAM" id="MobiDB-lite"/>
    </source>
</evidence>
<dbReference type="PANTHER" id="PTHR45629:SF7">
    <property type="entry name" value="DNA EXCISION REPAIR PROTEIN ERCC-6-RELATED"/>
    <property type="match status" value="1"/>
</dbReference>
<dbReference type="OrthoDB" id="2682014at2759"/>
<feature type="region of interest" description="Disordered" evidence="1">
    <location>
        <begin position="81"/>
        <end position="269"/>
    </location>
</feature>
<dbReference type="AlphaFoldDB" id="A0A0C9SX11"/>
<dbReference type="HOGENOM" id="CLU_847397_0_0_1"/>
<organism evidence="2 3">
    <name type="scientific">Plicaturopsis crispa FD-325 SS-3</name>
    <dbReference type="NCBI Taxonomy" id="944288"/>
    <lineage>
        <taxon>Eukaryota</taxon>
        <taxon>Fungi</taxon>
        <taxon>Dikarya</taxon>
        <taxon>Basidiomycota</taxon>
        <taxon>Agaricomycotina</taxon>
        <taxon>Agaricomycetes</taxon>
        <taxon>Agaricomycetidae</taxon>
        <taxon>Amylocorticiales</taxon>
        <taxon>Amylocorticiaceae</taxon>
        <taxon>Plicatura</taxon>
        <taxon>Plicaturopsis crispa</taxon>
    </lineage>
</organism>
<name>A0A0C9SX11_PLICR</name>
<proteinExistence type="predicted"/>
<dbReference type="InterPro" id="IPR050496">
    <property type="entry name" value="SNF2_RAD54_helicase_repair"/>
</dbReference>
<accession>A0A0C9SX11</accession>
<dbReference type="EMBL" id="KN832572">
    <property type="protein sequence ID" value="KII84080.1"/>
    <property type="molecule type" value="Genomic_DNA"/>
</dbReference>
<feature type="compositionally biased region" description="Acidic residues" evidence="1">
    <location>
        <begin position="205"/>
        <end position="219"/>
    </location>
</feature>
<feature type="region of interest" description="Disordered" evidence="1">
    <location>
        <begin position="1"/>
        <end position="69"/>
    </location>
</feature>
<evidence type="ECO:0000313" key="2">
    <source>
        <dbReference type="EMBL" id="KII84080.1"/>
    </source>
</evidence>
<dbReference type="PANTHER" id="PTHR45629">
    <property type="entry name" value="SNF2/RAD54 FAMILY MEMBER"/>
    <property type="match status" value="1"/>
</dbReference>
<feature type="compositionally biased region" description="Acidic residues" evidence="1">
    <location>
        <begin position="109"/>
        <end position="134"/>
    </location>
</feature>
<protein>
    <submittedName>
        <fullName evidence="2">Uncharacterized protein</fullName>
    </submittedName>
</protein>
<keyword evidence="3" id="KW-1185">Reference proteome</keyword>
<reference evidence="2 3" key="1">
    <citation type="submission" date="2014-06" db="EMBL/GenBank/DDBJ databases">
        <title>Evolutionary Origins and Diversification of the Mycorrhizal Mutualists.</title>
        <authorList>
            <consortium name="DOE Joint Genome Institute"/>
            <consortium name="Mycorrhizal Genomics Consortium"/>
            <person name="Kohler A."/>
            <person name="Kuo A."/>
            <person name="Nagy L.G."/>
            <person name="Floudas D."/>
            <person name="Copeland A."/>
            <person name="Barry K.W."/>
            <person name="Cichocki N."/>
            <person name="Veneault-Fourrey C."/>
            <person name="LaButti K."/>
            <person name="Lindquist E.A."/>
            <person name="Lipzen A."/>
            <person name="Lundell T."/>
            <person name="Morin E."/>
            <person name="Murat C."/>
            <person name="Riley R."/>
            <person name="Ohm R."/>
            <person name="Sun H."/>
            <person name="Tunlid A."/>
            <person name="Henrissat B."/>
            <person name="Grigoriev I.V."/>
            <person name="Hibbett D.S."/>
            <person name="Martin F."/>
        </authorList>
    </citation>
    <scope>NUCLEOTIDE SEQUENCE [LARGE SCALE GENOMIC DNA]</scope>
    <source>
        <strain evidence="2 3">FD-325 SS-3</strain>
    </source>
</reference>